<name>A0A317FDR7_9PROT</name>
<keyword evidence="4" id="KW-1185">Reference proteome</keyword>
<evidence type="ECO:0000256" key="1">
    <source>
        <dbReference type="SAM" id="MobiDB-lite"/>
    </source>
</evidence>
<keyword evidence="2" id="KW-1133">Transmembrane helix</keyword>
<reference evidence="4" key="1">
    <citation type="submission" date="2018-05" db="EMBL/GenBank/DDBJ databases">
        <authorList>
            <person name="Du Z."/>
            <person name="Wang X."/>
        </authorList>
    </citation>
    <scope>NUCLEOTIDE SEQUENCE [LARGE SCALE GENOMIC DNA]</scope>
    <source>
        <strain evidence="4">CQN31</strain>
    </source>
</reference>
<evidence type="ECO:0000313" key="3">
    <source>
        <dbReference type="EMBL" id="PWS36673.1"/>
    </source>
</evidence>
<feature type="transmembrane region" description="Helical" evidence="2">
    <location>
        <begin position="129"/>
        <end position="150"/>
    </location>
</feature>
<gene>
    <name evidence="3" type="ORF">DFH01_16180</name>
</gene>
<organism evidence="3 4">
    <name type="scientific">Falsiroseomonas bella</name>
    <dbReference type="NCBI Taxonomy" id="2184016"/>
    <lineage>
        <taxon>Bacteria</taxon>
        <taxon>Pseudomonadati</taxon>
        <taxon>Pseudomonadota</taxon>
        <taxon>Alphaproteobacteria</taxon>
        <taxon>Acetobacterales</taxon>
        <taxon>Roseomonadaceae</taxon>
        <taxon>Falsiroseomonas</taxon>
    </lineage>
</organism>
<feature type="compositionally biased region" description="Polar residues" evidence="1">
    <location>
        <begin position="1"/>
        <end position="11"/>
    </location>
</feature>
<dbReference type="EMBL" id="QGNA01000003">
    <property type="protein sequence ID" value="PWS36673.1"/>
    <property type="molecule type" value="Genomic_DNA"/>
</dbReference>
<evidence type="ECO:0000313" key="4">
    <source>
        <dbReference type="Proteomes" id="UP000245765"/>
    </source>
</evidence>
<proteinExistence type="predicted"/>
<keyword evidence="2" id="KW-0472">Membrane</keyword>
<keyword evidence="2" id="KW-0812">Transmembrane</keyword>
<evidence type="ECO:0000256" key="2">
    <source>
        <dbReference type="SAM" id="Phobius"/>
    </source>
</evidence>
<dbReference type="OrthoDB" id="7282386at2"/>
<accession>A0A317FDR7</accession>
<dbReference type="AlphaFoldDB" id="A0A317FDR7"/>
<comment type="caution">
    <text evidence="3">The sequence shown here is derived from an EMBL/GenBank/DDBJ whole genome shotgun (WGS) entry which is preliminary data.</text>
</comment>
<protein>
    <submittedName>
        <fullName evidence="3">Uncharacterized protein</fullName>
    </submittedName>
</protein>
<sequence>MTASATETSGDTEAERPAPGPAPGRINRLAGATGPVGVPGPDPASGLPSLRDFLGAEESRLRDLLAFGMAVQAGKPPGPDGVESLRRKAEADLHAYAFRLLHNQVEEIRRQAVAEQLDRFPRPLGFPGAVLANLAALALGAALVAVTLALDPTIPSRLAELLARLSGGA</sequence>
<dbReference type="RefSeq" id="WP_109871466.1">
    <property type="nucleotide sequence ID" value="NZ_QGNA01000003.1"/>
</dbReference>
<dbReference type="Proteomes" id="UP000245765">
    <property type="component" value="Unassembled WGS sequence"/>
</dbReference>
<feature type="region of interest" description="Disordered" evidence="1">
    <location>
        <begin position="1"/>
        <end position="50"/>
    </location>
</feature>